<dbReference type="AlphaFoldDB" id="A0A4P8KZU7"/>
<evidence type="ECO:0000313" key="1">
    <source>
        <dbReference type="EMBL" id="QCQ21086.1"/>
    </source>
</evidence>
<dbReference type="KEGG" id="dax:FDQ92_02040"/>
<dbReference type="RefSeq" id="WP_137423055.1">
    <property type="nucleotide sequence ID" value="NZ_CP040098.1"/>
</dbReference>
<dbReference type="EMBL" id="CP040098">
    <property type="protein sequence ID" value="QCQ21086.1"/>
    <property type="molecule type" value="Genomic_DNA"/>
</dbReference>
<evidence type="ECO:0000313" key="2">
    <source>
        <dbReference type="Proteomes" id="UP000298602"/>
    </source>
</evidence>
<keyword evidence="2" id="KW-1185">Reference proteome</keyword>
<accession>A0A4P8KZU7</accession>
<dbReference type="OrthoDB" id="5517342at2"/>
<dbReference type="Proteomes" id="UP000298602">
    <property type="component" value="Chromosome"/>
</dbReference>
<reference evidence="1 2" key="2">
    <citation type="submission" date="2019-05" db="EMBL/GenBank/DDBJ databases">
        <authorList>
            <person name="Suflita J.M."/>
            <person name="Marks C.R."/>
        </authorList>
    </citation>
    <scope>NUCLEOTIDE SEQUENCE [LARGE SCALE GENOMIC DNA]</scope>
    <source>
        <strain evidence="1 2">ALDC</strain>
    </source>
</reference>
<gene>
    <name evidence="1" type="ORF">FDQ92_02040</name>
</gene>
<proteinExistence type="predicted"/>
<name>A0A4P8KZU7_9BACT</name>
<reference evidence="1 2" key="1">
    <citation type="submission" date="2019-05" db="EMBL/GenBank/DDBJ databases">
        <title>The Complete Genome Sequence of the n-alkane-degrading Desulfoglaeba alkanexedens ALDC reveals multiple alkylsuccinate synthase gene clusters.</title>
        <authorList>
            <person name="Callaghan A.V."/>
            <person name="Davidova I.A."/>
            <person name="Duncan K.E."/>
            <person name="Morris B."/>
            <person name="McInerney M.J."/>
        </authorList>
    </citation>
    <scope>NUCLEOTIDE SEQUENCE [LARGE SCALE GENOMIC DNA]</scope>
    <source>
        <strain evidence="1 2">ALDC</strain>
    </source>
</reference>
<organism evidence="1 2">
    <name type="scientific">Desulfoglaeba alkanexedens ALDC</name>
    <dbReference type="NCBI Taxonomy" id="980445"/>
    <lineage>
        <taxon>Bacteria</taxon>
        <taxon>Pseudomonadati</taxon>
        <taxon>Thermodesulfobacteriota</taxon>
        <taxon>Syntrophobacteria</taxon>
        <taxon>Syntrophobacterales</taxon>
        <taxon>Syntrophobacteraceae</taxon>
        <taxon>Desulfoglaeba</taxon>
    </lineage>
</organism>
<protein>
    <submittedName>
        <fullName evidence="1">Uncharacterized protein</fullName>
    </submittedName>
</protein>
<sequence length="134" mass="14934">MAESIPFAEGSYVIEESLLYGPSGKALSLSEAFIEVYRDSRGRRHLRGQGLVQNLLLVDLLEDDDRLDLLMDLGEGFRFRLKAPKLHAGKVFSPTTRSIVHFAPTGNIETLSDETFARERAALTLSEGSDPLRR</sequence>